<dbReference type="EMBL" id="OC856942">
    <property type="protein sequence ID" value="CAD7624499.1"/>
    <property type="molecule type" value="Genomic_DNA"/>
</dbReference>
<name>A0A7R9PXE9_9ACAR</name>
<feature type="chain" id="PRO_5036211646" evidence="1">
    <location>
        <begin position="20"/>
        <end position="169"/>
    </location>
</feature>
<proteinExistence type="predicted"/>
<keyword evidence="3" id="KW-1185">Reference proteome</keyword>
<organism evidence="2">
    <name type="scientific">Medioppia subpectinata</name>
    <dbReference type="NCBI Taxonomy" id="1979941"/>
    <lineage>
        <taxon>Eukaryota</taxon>
        <taxon>Metazoa</taxon>
        <taxon>Ecdysozoa</taxon>
        <taxon>Arthropoda</taxon>
        <taxon>Chelicerata</taxon>
        <taxon>Arachnida</taxon>
        <taxon>Acari</taxon>
        <taxon>Acariformes</taxon>
        <taxon>Sarcoptiformes</taxon>
        <taxon>Oribatida</taxon>
        <taxon>Brachypylina</taxon>
        <taxon>Oppioidea</taxon>
        <taxon>Oppiidae</taxon>
        <taxon>Medioppia</taxon>
    </lineage>
</organism>
<gene>
    <name evidence="2" type="ORF">OSB1V03_LOCUS4943</name>
</gene>
<keyword evidence="1" id="KW-0732">Signal</keyword>
<evidence type="ECO:0000313" key="2">
    <source>
        <dbReference type="EMBL" id="CAD7624499.1"/>
    </source>
</evidence>
<feature type="non-terminal residue" evidence="2">
    <location>
        <position position="1"/>
    </location>
</feature>
<reference evidence="2" key="1">
    <citation type="submission" date="2020-11" db="EMBL/GenBank/DDBJ databases">
        <authorList>
            <person name="Tran Van P."/>
        </authorList>
    </citation>
    <scope>NUCLEOTIDE SEQUENCE</scope>
</reference>
<dbReference type="Proteomes" id="UP000759131">
    <property type="component" value="Unassembled WGS sequence"/>
</dbReference>
<evidence type="ECO:0000256" key="1">
    <source>
        <dbReference type="SAM" id="SignalP"/>
    </source>
</evidence>
<dbReference type="EMBL" id="CAJPIZ010002367">
    <property type="protein sequence ID" value="CAG2104929.1"/>
    <property type="molecule type" value="Genomic_DNA"/>
</dbReference>
<protein>
    <submittedName>
        <fullName evidence="2">Uncharacterized protein</fullName>
    </submittedName>
</protein>
<accession>A0A7R9PXE9</accession>
<dbReference type="AlphaFoldDB" id="A0A7R9PXE9"/>
<evidence type="ECO:0000313" key="3">
    <source>
        <dbReference type="Proteomes" id="UP000759131"/>
    </source>
</evidence>
<sequence length="169" mass="19126">MVIALTALVIGIGIYGCFCGHPEEREGNNKWQSFDRYDSQTVAKHLIDSPKKNSKKSLGKRVYEKFIIMSSTQFNVGFSSAKNSSRHTLIYNHPMTYDIKHEKQIESNIFCFDFLYPSMALESRRPSNLFCDTLSAGLTRQEIQDICSGLHIQVLSSAGCVDHTTSFRC</sequence>
<feature type="signal peptide" evidence="1">
    <location>
        <begin position="1"/>
        <end position="19"/>
    </location>
</feature>